<protein>
    <submittedName>
        <fullName evidence="2">Adenylate/guanylate cyclase domain-containing protein</fullName>
    </submittedName>
</protein>
<dbReference type="PROSITE" id="PS50125">
    <property type="entry name" value="GUANYLATE_CYCLASE_2"/>
    <property type="match status" value="1"/>
</dbReference>
<evidence type="ECO:0000259" key="1">
    <source>
        <dbReference type="PROSITE" id="PS50125"/>
    </source>
</evidence>
<comment type="caution">
    <text evidence="2">The sequence shown here is derived from an EMBL/GenBank/DDBJ whole genome shotgun (WGS) entry which is preliminary data.</text>
</comment>
<dbReference type="SUPFAM" id="SSF52964">
    <property type="entry name" value="TolB, N-terminal domain"/>
    <property type="match status" value="1"/>
</dbReference>
<dbReference type="Gene3D" id="3.30.70.1230">
    <property type="entry name" value="Nucleotide cyclase"/>
    <property type="match status" value="1"/>
</dbReference>
<dbReference type="CDD" id="cd07302">
    <property type="entry name" value="CHD"/>
    <property type="match status" value="1"/>
</dbReference>
<name>A0A927HFB5_9RHOB</name>
<dbReference type="Pfam" id="PF00211">
    <property type="entry name" value="Guanylate_cyc"/>
    <property type="match status" value="1"/>
</dbReference>
<dbReference type="Gene3D" id="3.40.50.10070">
    <property type="entry name" value="TolB, N-terminal domain"/>
    <property type="match status" value="1"/>
</dbReference>
<dbReference type="GO" id="GO:0035556">
    <property type="term" value="P:intracellular signal transduction"/>
    <property type="evidence" value="ECO:0007669"/>
    <property type="project" value="InterPro"/>
</dbReference>
<dbReference type="PANTHER" id="PTHR43081">
    <property type="entry name" value="ADENYLATE CYCLASE, TERMINAL-DIFFERENTIATION SPECIFIC-RELATED"/>
    <property type="match status" value="1"/>
</dbReference>
<dbReference type="PANTHER" id="PTHR43081:SF19">
    <property type="entry name" value="PH-SENSITIVE ADENYLATE CYCLASE RV1264"/>
    <property type="match status" value="1"/>
</dbReference>
<dbReference type="SUPFAM" id="SSF55073">
    <property type="entry name" value="Nucleotide cyclase"/>
    <property type="match status" value="1"/>
</dbReference>
<dbReference type="InterPro" id="IPR001054">
    <property type="entry name" value="A/G_cyclase"/>
</dbReference>
<gene>
    <name evidence="2" type="ORF">H9Q16_17135</name>
</gene>
<evidence type="ECO:0000313" key="2">
    <source>
        <dbReference type="EMBL" id="MBD3665662.1"/>
    </source>
</evidence>
<dbReference type="Proteomes" id="UP000635142">
    <property type="component" value="Unassembled WGS sequence"/>
</dbReference>
<accession>A0A927HFB5</accession>
<dbReference type="AlphaFoldDB" id="A0A927HFB5"/>
<dbReference type="RefSeq" id="WP_191076626.1">
    <property type="nucleotide sequence ID" value="NZ_JACTAG010000002.1"/>
</dbReference>
<keyword evidence="3" id="KW-1185">Reference proteome</keyword>
<dbReference type="InterPro" id="IPR011990">
    <property type="entry name" value="TPR-like_helical_dom_sf"/>
</dbReference>
<feature type="domain" description="Guanylate cyclase" evidence="1">
    <location>
        <begin position="7"/>
        <end position="116"/>
    </location>
</feature>
<dbReference type="GO" id="GO:0004016">
    <property type="term" value="F:adenylate cyclase activity"/>
    <property type="evidence" value="ECO:0007669"/>
    <property type="project" value="UniProtKB-ARBA"/>
</dbReference>
<dbReference type="EMBL" id="JACTAG010000002">
    <property type="protein sequence ID" value="MBD3665662.1"/>
    <property type="molecule type" value="Genomic_DNA"/>
</dbReference>
<evidence type="ECO:0000313" key="3">
    <source>
        <dbReference type="Proteomes" id="UP000635142"/>
    </source>
</evidence>
<sequence>MERRLAAILAADVVGYSSMVAEDERSALQLLKDHRDTVFFPTVSRFGGRIIKLIGDGTLVEFPSVVEAVRCAIRIQKDVNAQDAGLRLRIGVHLGDVIVEGDDIYGHGVNLASRLEASAKSGGVCISSIVYESLGNLVEDGFEDAGEVQLKNIPAPVRLFHWPRTDRRATPPRPAESEKPTIAVLPFANMSGDAEQQYFSDGISEDIITGLSRFKTLVILARHSSFQFRDTELSEQDIAAKLGVGYLVEGSVRKAGNRVRVSAQLIDAATGQHIWADRYDRELEDIFAVQDELTRSIVAVLPGRVQRDVADKVAHKPTENMKAYELLLRGKALRDGLNAADTAEARTLFKAALDIDPAYARVYMYLADTYVVDLWLGLADPDAPLHALEIARRGAALDNRDVYIQDQLGYAYLCASQWDQADAQFSKTLSLIVNEAESMAWCGYGFLLLGQHDKAADVVIEAMRLDPLHPPSLDWIMGQIYFFQGRYDDAVSKLIGEARLNSLADAFLASAYAHAGRRDDAQAALRVFIQHRREECSSRDLDPPEETVAALAGGFRSMWRNVDDWKKLVSGLRLAGLGDIAPDAR</sequence>
<dbReference type="GO" id="GO:0006171">
    <property type="term" value="P:cAMP biosynthetic process"/>
    <property type="evidence" value="ECO:0007669"/>
    <property type="project" value="TreeGrafter"/>
</dbReference>
<dbReference type="InterPro" id="IPR029787">
    <property type="entry name" value="Nucleotide_cyclase"/>
</dbReference>
<dbReference type="InterPro" id="IPR050697">
    <property type="entry name" value="Adenylyl/Guanylyl_Cyclase_3/4"/>
</dbReference>
<dbReference type="SUPFAM" id="SSF48452">
    <property type="entry name" value="TPR-like"/>
    <property type="match status" value="1"/>
</dbReference>
<dbReference type="SMART" id="SM00044">
    <property type="entry name" value="CYCc"/>
    <property type="match status" value="1"/>
</dbReference>
<proteinExistence type="predicted"/>
<dbReference type="Gene3D" id="1.25.40.10">
    <property type="entry name" value="Tetratricopeptide repeat domain"/>
    <property type="match status" value="1"/>
</dbReference>
<reference evidence="2" key="1">
    <citation type="submission" date="2020-08" db="EMBL/GenBank/DDBJ databases">
        <title>Sulfitobacter aestuariivivens sp. nov., isolated from a tidal flat.</title>
        <authorList>
            <person name="Park S."/>
            <person name="Yoon J.-H."/>
        </authorList>
    </citation>
    <scope>NUCLEOTIDE SEQUENCE</scope>
    <source>
        <strain evidence="2">TSTF-M16</strain>
    </source>
</reference>
<organism evidence="2 3">
    <name type="scientific">Sulfitobacter aestuariivivens</name>
    <dbReference type="NCBI Taxonomy" id="2766981"/>
    <lineage>
        <taxon>Bacteria</taxon>
        <taxon>Pseudomonadati</taxon>
        <taxon>Pseudomonadota</taxon>
        <taxon>Alphaproteobacteria</taxon>
        <taxon>Rhodobacterales</taxon>
        <taxon>Roseobacteraceae</taxon>
        <taxon>Sulfitobacter</taxon>
    </lineage>
</organism>